<gene>
    <name evidence="1" type="ORF">ASZ90_016735</name>
</gene>
<dbReference type="SUPFAM" id="SSF49764">
    <property type="entry name" value="HSP20-like chaperones"/>
    <property type="match status" value="1"/>
</dbReference>
<organism evidence="1">
    <name type="scientific">hydrocarbon metagenome</name>
    <dbReference type="NCBI Taxonomy" id="938273"/>
    <lineage>
        <taxon>unclassified sequences</taxon>
        <taxon>metagenomes</taxon>
        <taxon>ecological metagenomes</taxon>
    </lineage>
</organism>
<evidence type="ECO:0000313" key="1">
    <source>
        <dbReference type="EMBL" id="KUG07165.1"/>
    </source>
</evidence>
<proteinExistence type="predicted"/>
<name>A0A0W8EFC5_9ZZZZ</name>
<reference evidence="1" key="1">
    <citation type="journal article" date="2015" name="Proc. Natl. Acad. Sci. U.S.A.">
        <title>Networks of energetic and metabolic interactions define dynamics in microbial communities.</title>
        <authorList>
            <person name="Embree M."/>
            <person name="Liu J.K."/>
            <person name="Al-Bassam M.M."/>
            <person name="Zengler K."/>
        </authorList>
    </citation>
    <scope>NUCLEOTIDE SEQUENCE</scope>
</reference>
<dbReference type="AlphaFoldDB" id="A0A0W8EFC5"/>
<comment type="caution">
    <text evidence="1">The sequence shown here is derived from an EMBL/GenBank/DDBJ whole genome shotgun (WGS) entry which is preliminary data.</text>
</comment>
<accession>A0A0W8EFC5</accession>
<protein>
    <submittedName>
        <fullName evidence="1">Uncharacterized protein</fullName>
    </submittedName>
</protein>
<dbReference type="InterPro" id="IPR008978">
    <property type="entry name" value="HSP20-like_chaperone"/>
</dbReference>
<sequence>MPNDPPDDFLRNLAKMVEDIIRMIPDHERGQVIGYTIIAGSQGEAPRIVHFGNAQQEETEYEVIEDDAYIFVTATIPAGSRYAAYADISTDSVTIVIGDIRTTIPLKSRIDVIHSFYQVRNRVIDIILKKKAG</sequence>
<dbReference type="EMBL" id="LNQE01001763">
    <property type="protein sequence ID" value="KUG07165.1"/>
    <property type="molecule type" value="Genomic_DNA"/>
</dbReference>